<reference evidence="3" key="1">
    <citation type="submission" date="2020-07" db="EMBL/GenBank/DDBJ databases">
        <authorList>
            <person name="Lin J."/>
        </authorList>
    </citation>
    <scope>NUCLEOTIDE SEQUENCE</scope>
</reference>
<protein>
    <submittedName>
        <fullName evidence="3">Uncharacterized protein</fullName>
    </submittedName>
</protein>
<feature type="transmembrane region" description="Helical" evidence="1">
    <location>
        <begin position="36"/>
        <end position="57"/>
    </location>
</feature>
<keyword evidence="1" id="KW-0472">Membrane</keyword>
<proteinExistence type="predicted"/>
<feature type="chain" id="PRO_5028157655" evidence="2">
    <location>
        <begin position="22"/>
        <end position="127"/>
    </location>
</feature>
<sequence length="127" mass="13581">MESRILRALWLLSFMLIPRSAFVVRASSFDAAGAATATAATTTVAAAATVAVAAAYFSSPDTSLERKVEEEAGVELPLDVETHRRILATIDPRTVFNPDRPACVGPCPARGGPYTGRGCESYYQCRQ</sequence>
<accession>A0A6V7P0U4</accession>
<keyword evidence="1" id="KW-1133">Transmembrane helix</keyword>
<evidence type="ECO:0000313" key="3">
    <source>
        <dbReference type="EMBL" id="CAD1824440.1"/>
    </source>
</evidence>
<organism evidence="3">
    <name type="scientific">Ananas comosus var. bracteatus</name>
    <name type="common">red pineapple</name>
    <dbReference type="NCBI Taxonomy" id="296719"/>
    <lineage>
        <taxon>Eukaryota</taxon>
        <taxon>Viridiplantae</taxon>
        <taxon>Streptophyta</taxon>
        <taxon>Embryophyta</taxon>
        <taxon>Tracheophyta</taxon>
        <taxon>Spermatophyta</taxon>
        <taxon>Magnoliopsida</taxon>
        <taxon>Liliopsida</taxon>
        <taxon>Poales</taxon>
        <taxon>Bromeliaceae</taxon>
        <taxon>Bromelioideae</taxon>
        <taxon>Ananas</taxon>
    </lineage>
</organism>
<feature type="signal peptide" evidence="2">
    <location>
        <begin position="1"/>
        <end position="21"/>
    </location>
</feature>
<evidence type="ECO:0000256" key="2">
    <source>
        <dbReference type="SAM" id="SignalP"/>
    </source>
</evidence>
<dbReference type="AlphaFoldDB" id="A0A6V7P0U4"/>
<dbReference type="PANTHER" id="PTHR34998">
    <property type="entry name" value="OS04G0357400 PROTEIN-RELATED"/>
    <property type="match status" value="1"/>
</dbReference>
<evidence type="ECO:0000256" key="1">
    <source>
        <dbReference type="SAM" id="Phobius"/>
    </source>
</evidence>
<gene>
    <name evidence="3" type="ORF">CB5_LOCUS7651</name>
</gene>
<dbReference type="EMBL" id="LR862144">
    <property type="protein sequence ID" value="CAD1824440.1"/>
    <property type="molecule type" value="Genomic_DNA"/>
</dbReference>
<keyword evidence="2" id="KW-0732">Signal</keyword>
<keyword evidence="1" id="KW-0812">Transmembrane</keyword>
<name>A0A6V7P0U4_ANACO</name>